<evidence type="ECO:0000313" key="2">
    <source>
        <dbReference type="EMBL" id="KAK8574518.1"/>
    </source>
</evidence>
<reference evidence="2 3" key="1">
    <citation type="journal article" date="2024" name="G3 (Bethesda)">
        <title>Genome assembly of Hibiscus sabdariffa L. provides insights into metabolisms of medicinal natural products.</title>
        <authorList>
            <person name="Kim T."/>
        </authorList>
    </citation>
    <scope>NUCLEOTIDE SEQUENCE [LARGE SCALE GENOMIC DNA]</scope>
    <source>
        <strain evidence="2">TK-2024</strain>
        <tissue evidence="2">Old leaves</tissue>
    </source>
</reference>
<dbReference type="Proteomes" id="UP001472677">
    <property type="component" value="Unassembled WGS sequence"/>
</dbReference>
<keyword evidence="3" id="KW-1185">Reference proteome</keyword>
<gene>
    <name evidence="2" type="ORF">V6N12_062208</name>
</gene>
<protein>
    <submittedName>
        <fullName evidence="2">Uncharacterized protein</fullName>
    </submittedName>
</protein>
<organism evidence="2 3">
    <name type="scientific">Hibiscus sabdariffa</name>
    <name type="common">roselle</name>
    <dbReference type="NCBI Taxonomy" id="183260"/>
    <lineage>
        <taxon>Eukaryota</taxon>
        <taxon>Viridiplantae</taxon>
        <taxon>Streptophyta</taxon>
        <taxon>Embryophyta</taxon>
        <taxon>Tracheophyta</taxon>
        <taxon>Spermatophyta</taxon>
        <taxon>Magnoliopsida</taxon>
        <taxon>eudicotyledons</taxon>
        <taxon>Gunneridae</taxon>
        <taxon>Pentapetalae</taxon>
        <taxon>rosids</taxon>
        <taxon>malvids</taxon>
        <taxon>Malvales</taxon>
        <taxon>Malvaceae</taxon>
        <taxon>Malvoideae</taxon>
        <taxon>Hibiscus</taxon>
    </lineage>
</organism>
<proteinExistence type="predicted"/>
<comment type="caution">
    <text evidence="2">The sequence shown here is derived from an EMBL/GenBank/DDBJ whole genome shotgun (WGS) entry which is preliminary data.</text>
</comment>
<evidence type="ECO:0000256" key="1">
    <source>
        <dbReference type="SAM" id="MobiDB-lite"/>
    </source>
</evidence>
<evidence type="ECO:0000313" key="3">
    <source>
        <dbReference type="Proteomes" id="UP001472677"/>
    </source>
</evidence>
<dbReference type="EMBL" id="JBBPBM010000007">
    <property type="protein sequence ID" value="KAK8574518.1"/>
    <property type="molecule type" value="Genomic_DNA"/>
</dbReference>
<accession>A0ABR2F867</accession>
<name>A0ABR2F867_9ROSI</name>
<feature type="region of interest" description="Disordered" evidence="1">
    <location>
        <begin position="78"/>
        <end position="105"/>
    </location>
</feature>
<sequence length="105" mass="11777">MESREPREKPHCVPPPVYETANLDSVVPPGCMKLMNKMQNEVLKISAERDTLKLEMMSAQAMVSILQSKIDFLSEENEELNGRNRGPRNGAIGSCSHLPALRRDI</sequence>